<dbReference type="OrthoDB" id="2273311at2759"/>
<evidence type="ECO:0000259" key="1">
    <source>
        <dbReference type="Pfam" id="PF13966"/>
    </source>
</evidence>
<organism evidence="2 3">
    <name type="scientific">Hesseltinella vesiculosa</name>
    <dbReference type="NCBI Taxonomy" id="101127"/>
    <lineage>
        <taxon>Eukaryota</taxon>
        <taxon>Fungi</taxon>
        <taxon>Fungi incertae sedis</taxon>
        <taxon>Mucoromycota</taxon>
        <taxon>Mucoromycotina</taxon>
        <taxon>Mucoromycetes</taxon>
        <taxon>Mucorales</taxon>
        <taxon>Cunninghamellaceae</taxon>
        <taxon>Hesseltinella</taxon>
    </lineage>
</organism>
<evidence type="ECO:0000313" key="2">
    <source>
        <dbReference type="EMBL" id="ORX57667.1"/>
    </source>
</evidence>
<name>A0A1X2GN68_9FUNG</name>
<reference evidence="2 3" key="1">
    <citation type="submission" date="2016-07" db="EMBL/GenBank/DDBJ databases">
        <title>Pervasive Adenine N6-methylation of Active Genes in Fungi.</title>
        <authorList>
            <consortium name="DOE Joint Genome Institute"/>
            <person name="Mondo S.J."/>
            <person name="Dannebaum R.O."/>
            <person name="Kuo R.C."/>
            <person name="Labutti K."/>
            <person name="Haridas S."/>
            <person name="Kuo A."/>
            <person name="Salamov A."/>
            <person name="Ahrendt S.R."/>
            <person name="Lipzen A."/>
            <person name="Sullivan W."/>
            <person name="Andreopoulos W.B."/>
            <person name="Clum A."/>
            <person name="Lindquist E."/>
            <person name="Daum C."/>
            <person name="Ramamoorthy G.K."/>
            <person name="Gryganskyi A."/>
            <person name="Culley D."/>
            <person name="Magnuson J.K."/>
            <person name="James T.Y."/>
            <person name="O'Malley M.A."/>
            <person name="Stajich J.E."/>
            <person name="Spatafora J.W."/>
            <person name="Visel A."/>
            <person name="Grigoriev I.V."/>
        </authorList>
    </citation>
    <scope>NUCLEOTIDE SEQUENCE [LARGE SCALE GENOMIC DNA]</scope>
    <source>
        <strain evidence="2 3">NRRL 3301</strain>
    </source>
</reference>
<protein>
    <recommendedName>
        <fullName evidence="1">Reverse transcriptase zinc-binding domain-containing protein</fullName>
    </recommendedName>
</protein>
<feature type="non-terminal residue" evidence="2">
    <location>
        <position position="1"/>
    </location>
</feature>
<keyword evidence="3" id="KW-1185">Reference proteome</keyword>
<feature type="non-terminal residue" evidence="2">
    <location>
        <position position="81"/>
    </location>
</feature>
<proteinExistence type="predicted"/>
<comment type="caution">
    <text evidence="2">The sequence shown here is derived from an EMBL/GenBank/DDBJ whole genome shotgun (WGS) entry which is preliminary data.</text>
</comment>
<dbReference type="Proteomes" id="UP000242146">
    <property type="component" value="Unassembled WGS sequence"/>
</dbReference>
<accession>A0A1X2GN68</accession>
<dbReference type="EMBL" id="MCGT01000008">
    <property type="protein sequence ID" value="ORX57667.1"/>
    <property type="molecule type" value="Genomic_DNA"/>
</dbReference>
<dbReference type="Pfam" id="PF13966">
    <property type="entry name" value="zf-RVT"/>
    <property type="match status" value="1"/>
</dbReference>
<sequence length="81" mass="9830">WKTIWSLKIPGRSLTLWWRYIHHKSPSRDRMLYRQSHFNSPLCPLCNQAPENDYHLLVEGPAKWQAWQHLMTRQHQSPPSR</sequence>
<gene>
    <name evidence="2" type="ORF">DM01DRAFT_249232</name>
</gene>
<dbReference type="InterPro" id="IPR026960">
    <property type="entry name" value="RVT-Znf"/>
</dbReference>
<evidence type="ECO:0000313" key="3">
    <source>
        <dbReference type="Proteomes" id="UP000242146"/>
    </source>
</evidence>
<feature type="domain" description="Reverse transcriptase zinc-binding" evidence="1">
    <location>
        <begin position="1"/>
        <end position="67"/>
    </location>
</feature>
<dbReference type="AlphaFoldDB" id="A0A1X2GN68"/>